<reference evidence="1 2" key="1">
    <citation type="journal article" date="2018" name="PLoS Genet.">
        <title>Population sequencing reveals clonal diversity and ancestral inbreeding in the grapevine cultivar Chardonnay.</title>
        <authorList>
            <person name="Roach M.J."/>
            <person name="Johnson D.L."/>
            <person name="Bohlmann J."/>
            <person name="van Vuuren H.J."/>
            <person name="Jones S.J."/>
            <person name="Pretorius I.S."/>
            <person name="Schmidt S.A."/>
            <person name="Borneman A.R."/>
        </authorList>
    </citation>
    <scope>NUCLEOTIDE SEQUENCE [LARGE SCALE GENOMIC DNA]</scope>
    <source>
        <strain evidence="2">cv. Chardonnay</strain>
        <tissue evidence="1">Leaf</tissue>
    </source>
</reference>
<evidence type="ECO:0000313" key="2">
    <source>
        <dbReference type="Proteomes" id="UP000288805"/>
    </source>
</evidence>
<sequence length="298" mass="33349">MEVSTFIKEVSLLRLLLGPSLAYIRKYVDIDFLIGLYPLSNSVVDHTPLVQSLAYNHCNKLKNKQATTQQTFNLLLKNSAPQSHAQSSLQSELGVGEEVENVGAGASGSQSVILLSILRYKQTAKRILKCTAICKSPFVMQCLKQFLKIPHQDRVIANYALIEDVDPSEVLCDMHGMYITKEELSCLNGDWWVNSVEFAITLNADRLGRDLGTCDMGNLKTIIGRGQMHVYRLQLVVTLLLNEGNNVRDKILQGVSIVTEAIPREVCHFVEIKQGNNPVKLYLPNKSGTNQIYRTRKT</sequence>
<organism evidence="1 2">
    <name type="scientific">Vitis vinifera</name>
    <name type="common">Grape</name>
    <dbReference type="NCBI Taxonomy" id="29760"/>
    <lineage>
        <taxon>Eukaryota</taxon>
        <taxon>Viridiplantae</taxon>
        <taxon>Streptophyta</taxon>
        <taxon>Embryophyta</taxon>
        <taxon>Tracheophyta</taxon>
        <taxon>Spermatophyta</taxon>
        <taxon>Magnoliopsida</taxon>
        <taxon>eudicotyledons</taxon>
        <taxon>Gunneridae</taxon>
        <taxon>Pentapetalae</taxon>
        <taxon>rosids</taxon>
        <taxon>Vitales</taxon>
        <taxon>Vitaceae</taxon>
        <taxon>Viteae</taxon>
        <taxon>Vitis</taxon>
    </lineage>
</organism>
<comment type="caution">
    <text evidence="1">The sequence shown here is derived from an EMBL/GenBank/DDBJ whole genome shotgun (WGS) entry which is preliminary data.</text>
</comment>
<dbReference type="EMBL" id="QGNW01002520">
    <property type="protein sequence ID" value="RVW18574.1"/>
    <property type="molecule type" value="Genomic_DNA"/>
</dbReference>
<protein>
    <submittedName>
        <fullName evidence="1">Uncharacterized protein</fullName>
    </submittedName>
</protein>
<proteinExistence type="predicted"/>
<evidence type="ECO:0000313" key="1">
    <source>
        <dbReference type="EMBL" id="RVW18574.1"/>
    </source>
</evidence>
<dbReference type="Proteomes" id="UP000288805">
    <property type="component" value="Unassembled WGS sequence"/>
</dbReference>
<dbReference type="AlphaFoldDB" id="A0A438C5Q6"/>
<gene>
    <name evidence="1" type="ORF">CK203_107941</name>
</gene>
<accession>A0A438C5Q6</accession>
<name>A0A438C5Q6_VITVI</name>